<name>A0A0J8DWB4_BETVV</name>
<feature type="compositionally biased region" description="Polar residues" evidence="4">
    <location>
        <begin position="783"/>
        <end position="802"/>
    </location>
</feature>
<dbReference type="OMA" id="QVMDFGG"/>
<dbReference type="Pfam" id="PF16589">
    <property type="entry name" value="BRCT_2"/>
    <property type="match status" value="1"/>
</dbReference>
<feature type="region of interest" description="Disordered" evidence="4">
    <location>
        <begin position="530"/>
        <end position="614"/>
    </location>
</feature>
<proteinExistence type="predicted"/>
<dbReference type="InterPro" id="IPR051579">
    <property type="entry name" value="DDR_Transcriptional_Reg"/>
</dbReference>
<feature type="region of interest" description="Disordered" evidence="4">
    <location>
        <begin position="689"/>
        <end position="746"/>
    </location>
</feature>
<dbReference type="SUPFAM" id="SSF52113">
    <property type="entry name" value="BRCT domain"/>
    <property type="match status" value="1"/>
</dbReference>
<sequence>MTQVVDVDAETQPVSSDDETQPVSSDDETQPVDLDDETQLVHSDDETQVMELAGETQVMDDYDVEDMDTELLDIPNDEDCECKSDREGYERTKVLSDRVGSIDVQFQERSWNQTSALGVKGASHLHQDDGGSRSESLPSDDVARSSGRGFAYVRTASLRAAGLAARQTASKNADNGSCSTTFGGELSELRPFDDFVGKANIERASVDNNIAKYNEVGLYDVDKSNVARSLVRELFMEEDAAEIGSDDKFSDMSQLPSRDNDVAGLSYIDSQEPGELSQANAFEFIDKFLKVNVFEPDNGVVRTNSVAELVTPITIAKGAQSIAQQASHKSTHAGASIFEWDDSLEDEGGGEFFIKKKEILYGTPKSCPKPRSSRQRERRGSQSLGKLGNEKDKDNLPAARKGFVHSDLKSVNGGEKAKVKEMDVEKKVYHGLSQQFGPGSCSEEALAAECNAQQVDMQNVGIDTQIAAEAMEALSAVITLVKNDSSMTDHGYQSERDQSGKEALKSGSSKQTSLKNRACLFTSGVVTRSRSKRVMKTRRQSMLGNLDVSQVKPKQKQNRLSLNDFLTVNRRKSSETEAVSGGGEQRESVLEGQLEDNSPRPLKRRSLQGKASKSTSLFQETAECIEHHSYVADDVSRDCREQQYSEVIYERKCRATNAVVSEMYNRRKDIVSCTTVADCNKVDVSKCRKGDIQHTSNQDDRSQDEGHTLSAYGGLGIAMESVARRTRSRRSSTRCADRQQDDKGILSSGMLSLEDARQLSSNNQNACSPPAKGTMDGSPKVMQKSSNPADITPATLKTPTNAASPICTGDGYHTPSSRKSLSLNKELISLIASEQRCSSPFKSLRQRKDMTNVRVLFSQHLDDNIIRQQKKILSRLGVSVASSISEATHFVADMFVRTRNMLDAIANAKPVVTHLWLESCGQANCFIYEKDYILRDAKKEKELGFNMPRSLALASHHPLLEGKRVLITPNVKPGKEIISSLVKAVHGQAVERLGRSFSNYDDLLVLSCEEDFGVCVPLLEKGFAVYSSELLLTGIITQRLEYERYRLFVAHVKKTRSTLWLKKGEEKFLPVTRAK</sequence>
<protein>
    <recommendedName>
        <fullName evidence="5">BRCT domain-containing protein</fullName>
    </recommendedName>
</protein>
<reference evidence="6 7" key="1">
    <citation type="journal article" date="2014" name="Nature">
        <title>The genome of the recently domesticated crop plant sugar beet (Beta vulgaris).</title>
        <authorList>
            <person name="Dohm J.C."/>
            <person name="Minoche A.E."/>
            <person name="Holtgrawe D."/>
            <person name="Capella-Gutierrez S."/>
            <person name="Zakrzewski F."/>
            <person name="Tafer H."/>
            <person name="Rupp O."/>
            <person name="Sorensen T.R."/>
            <person name="Stracke R."/>
            <person name="Reinhardt R."/>
            <person name="Goesmann A."/>
            <person name="Kraft T."/>
            <person name="Schulz B."/>
            <person name="Stadler P.F."/>
            <person name="Schmidt T."/>
            <person name="Gabaldon T."/>
            <person name="Lehrach H."/>
            <person name="Weisshaar B."/>
            <person name="Himmelbauer H."/>
        </authorList>
    </citation>
    <scope>NUCLEOTIDE SEQUENCE [LARGE SCALE GENOMIC DNA]</scope>
    <source>
        <tissue evidence="6">Taproot</tissue>
    </source>
</reference>
<dbReference type="eggNOG" id="KOG2043">
    <property type="taxonomic scope" value="Eukaryota"/>
</dbReference>
<comment type="subcellular location">
    <subcellularLocation>
        <location evidence="1">Nucleus</location>
    </subcellularLocation>
</comment>
<dbReference type="PANTHER" id="PTHR23196:SF1">
    <property type="entry name" value="PAX-INTERACTING PROTEIN 1"/>
    <property type="match status" value="1"/>
</dbReference>
<keyword evidence="3" id="KW-0539">Nucleus</keyword>
<accession>A0A0J8DWB4</accession>
<dbReference type="EMBL" id="KQ090533">
    <property type="protein sequence ID" value="KMS95145.1"/>
    <property type="molecule type" value="Genomic_DNA"/>
</dbReference>
<dbReference type="SMART" id="SM00292">
    <property type="entry name" value="BRCT"/>
    <property type="match status" value="2"/>
</dbReference>
<dbReference type="OrthoDB" id="342264at2759"/>
<feature type="region of interest" description="Disordered" evidence="4">
    <location>
        <begin position="118"/>
        <end position="145"/>
    </location>
</feature>
<feature type="region of interest" description="Disordered" evidence="4">
    <location>
        <begin position="1"/>
        <end position="48"/>
    </location>
</feature>
<dbReference type="InterPro" id="IPR036420">
    <property type="entry name" value="BRCT_dom_sf"/>
</dbReference>
<dbReference type="PANTHER" id="PTHR23196">
    <property type="entry name" value="PAX TRANSCRIPTION ACTIVATION DOMAIN INTERACTING PROTEIN"/>
    <property type="match status" value="1"/>
</dbReference>
<feature type="region of interest" description="Disordered" evidence="4">
    <location>
        <begin position="759"/>
        <end position="802"/>
    </location>
</feature>
<feature type="compositionally biased region" description="Basic residues" evidence="4">
    <location>
        <begin position="530"/>
        <end position="539"/>
    </location>
</feature>
<dbReference type="GO" id="GO:0006974">
    <property type="term" value="P:DNA damage response"/>
    <property type="evidence" value="ECO:0007669"/>
    <property type="project" value="UniProtKB-KW"/>
</dbReference>
<dbReference type="InterPro" id="IPR001357">
    <property type="entry name" value="BRCT_dom"/>
</dbReference>
<dbReference type="Pfam" id="PF16770">
    <property type="entry name" value="RTT107_BRCT_5"/>
    <property type="match status" value="1"/>
</dbReference>
<dbReference type="Gene3D" id="3.40.50.10190">
    <property type="entry name" value="BRCT domain"/>
    <property type="match status" value="2"/>
</dbReference>
<dbReference type="PROSITE" id="PS50172">
    <property type="entry name" value="BRCT"/>
    <property type="match status" value="1"/>
</dbReference>
<evidence type="ECO:0000259" key="5">
    <source>
        <dbReference type="PROSITE" id="PS50172"/>
    </source>
</evidence>
<evidence type="ECO:0000256" key="4">
    <source>
        <dbReference type="SAM" id="MobiDB-lite"/>
    </source>
</evidence>
<evidence type="ECO:0000313" key="6">
    <source>
        <dbReference type="EMBL" id="KMS95145.1"/>
    </source>
</evidence>
<feature type="compositionally biased region" description="Basic and acidic residues" evidence="4">
    <location>
        <begin position="689"/>
        <end position="707"/>
    </location>
</feature>
<dbReference type="AlphaFoldDB" id="A0A0J8DWB4"/>
<keyword evidence="7" id="KW-1185">Reference proteome</keyword>
<feature type="region of interest" description="Disordered" evidence="4">
    <location>
        <begin position="487"/>
        <end position="511"/>
    </location>
</feature>
<feature type="domain" description="BRCT" evidence="5">
    <location>
        <begin position="845"/>
        <end position="934"/>
    </location>
</feature>
<organism evidence="6 7">
    <name type="scientific">Beta vulgaris subsp. vulgaris</name>
    <name type="common">Beet</name>
    <dbReference type="NCBI Taxonomy" id="3555"/>
    <lineage>
        <taxon>Eukaryota</taxon>
        <taxon>Viridiplantae</taxon>
        <taxon>Streptophyta</taxon>
        <taxon>Embryophyta</taxon>
        <taxon>Tracheophyta</taxon>
        <taxon>Spermatophyta</taxon>
        <taxon>Magnoliopsida</taxon>
        <taxon>eudicotyledons</taxon>
        <taxon>Gunneridae</taxon>
        <taxon>Pentapetalae</taxon>
        <taxon>Caryophyllales</taxon>
        <taxon>Chenopodiaceae</taxon>
        <taxon>Betoideae</taxon>
        <taxon>Beta</taxon>
    </lineage>
</organism>
<gene>
    <name evidence="6" type="ORF">BVRB_011920</name>
</gene>
<evidence type="ECO:0000256" key="2">
    <source>
        <dbReference type="ARBA" id="ARBA00022763"/>
    </source>
</evidence>
<dbReference type="GO" id="GO:0005634">
    <property type="term" value="C:nucleus"/>
    <property type="evidence" value="ECO:0007669"/>
    <property type="project" value="UniProtKB-SubCell"/>
</dbReference>
<keyword evidence="2" id="KW-0227">DNA damage</keyword>
<dbReference type="KEGG" id="bvg:104884769"/>
<feature type="compositionally biased region" description="Basic and acidic residues" evidence="4">
    <location>
        <begin position="735"/>
        <end position="744"/>
    </location>
</feature>
<feature type="compositionally biased region" description="Acidic residues" evidence="4">
    <location>
        <begin position="16"/>
        <end position="38"/>
    </location>
</feature>
<feature type="region of interest" description="Disordered" evidence="4">
    <location>
        <begin position="363"/>
        <end position="405"/>
    </location>
</feature>
<dbReference type="Gramene" id="KMS95145">
    <property type="protein sequence ID" value="KMS95145"/>
    <property type="gene ID" value="BVRB_011920"/>
</dbReference>
<feature type="compositionally biased region" description="Basic and acidic residues" evidence="4">
    <location>
        <begin position="492"/>
        <end position="504"/>
    </location>
</feature>
<dbReference type="Proteomes" id="UP000035740">
    <property type="component" value="Unassembled WGS sequence"/>
</dbReference>
<dbReference type="CDD" id="cd17744">
    <property type="entry name" value="BRCT_MDC1_rpt1"/>
    <property type="match status" value="1"/>
</dbReference>
<evidence type="ECO:0000256" key="1">
    <source>
        <dbReference type="ARBA" id="ARBA00004123"/>
    </source>
</evidence>
<evidence type="ECO:0000313" key="7">
    <source>
        <dbReference type="Proteomes" id="UP000035740"/>
    </source>
</evidence>
<evidence type="ECO:0000256" key="3">
    <source>
        <dbReference type="ARBA" id="ARBA00023242"/>
    </source>
</evidence>
<dbReference type="CDD" id="cd18432">
    <property type="entry name" value="BRCT_PAXIP1_rpt6_like"/>
    <property type="match status" value="1"/>
</dbReference>